<keyword evidence="1" id="KW-1133">Transmembrane helix</keyword>
<keyword evidence="3" id="KW-1185">Reference proteome</keyword>
<dbReference type="OrthoDB" id="447516at2759"/>
<evidence type="ECO:0000256" key="1">
    <source>
        <dbReference type="SAM" id="Phobius"/>
    </source>
</evidence>
<dbReference type="STRING" id="2015173.A0A026W8G5"/>
<dbReference type="EMBL" id="KK107347">
    <property type="protein sequence ID" value="EZA52258.1"/>
    <property type="molecule type" value="Genomic_DNA"/>
</dbReference>
<sequence length="70" mass="7598">MENAATATAAEQDTCFGAGSVAGAVIGTFLTTILLVAVAAFLYRQWRKRKGEYRSFNPLLLSRSEQICLV</sequence>
<keyword evidence="1" id="KW-0472">Membrane</keyword>
<gene>
    <name evidence="2" type="ORF">X777_08928</name>
</gene>
<feature type="transmembrane region" description="Helical" evidence="1">
    <location>
        <begin position="21"/>
        <end position="43"/>
    </location>
</feature>
<dbReference type="AlphaFoldDB" id="A0A026W8G5"/>
<keyword evidence="1" id="KW-0812">Transmembrane</keyword>
<evidence type="ECO:0000313" key="3">
    <source>
        <dbReference type="Proteomes" id="UP000053097"/>
    </source>
</evidence>
<reference evidence="2 3" key="1">
    <citation type="journal article" date="2014" name="Curr. Biol.">
        <title>The genome of the clonal raider ant Cerapachys biroi.</title>
        <authorList>
            <person name="Oxley P.R."/>
            <person name="Ji L."/>
            <person name="Fetter-Pruneda I."/>
            <person name="McKenzie S.K."/>
            <person name="Li C."/>
            <person name="Hu H."/>
            <person name="Zhang G."/>
            <person name="Kronauer D.J."/>
        </authorList>
    </citation>
    <scope>NUCLEOTIDE SEQUENCE [LARGE SCALE GENOMIC DNA]</scope>
</reference>
<dbReference type="Proteomes" id="UP000053097">
    <property type="component" value="Unassembled WGS sequence"/>
</dbReference>
<accession>A0A026W8G5</accession>
<protein>
    <submittedName>
        <fullName evidence="2">Uncharacterized protein</fullName>
    </submittedName>
</protein>
<name>A0A026W8G5_OOCBI</name>
<organism evidence="2 3">
    <name type="scientific">Ooceraea biroi</name>
    <name type="common">Clonal raider ant</name>
    <name type="synonym">Cerapachys biroi</name>
    <dbReference type="NCBI Taxonomy" id="2015173"/>
    <lineage>
        <taxon>Eukaryota</taxon>
        <taxon>Metazoa</taxon>
        <taxon>Ecdysozoa</taxon>
        <taxon>Arthropoda</taxon>
        <taxon>Hexapoda</taxon>
        <taxon>Insecta</taxon>
        <taxon>Pterygota</taxon>
        <taxon>Neoptera</taxon>
        <taxon>Endopterygota</taxon>
        <taxon>Hymenoptera</taxon>
        <taxon>Apocrita</taxon>
        <taxon>Aculeata</taxon>
        <taxon>Formicoidea</taxon>
        <taxon>Formicidae</taxon>
        <taxon>Dorylinae</taxon>
        <taxon>Ooceraea</taxon>
    </lineage>
</organism>
<proteinExistence type="predicted"/>
<evidence type="ECO:0000313" key="2">
    <source>
        <dbReference type="EMBL" id="EZA52258.1"/>
    </source>
</evidence>